<dbReference type="Gene3D" id="1.10.10.60">
    <property type="entry name" value="Homeodomain-like"/>
    <property type="match status" value="2"/>
</dbReference>
<evidence type="ECO:0000256" key="2">
    <source>
        <dbReference type="ARBA" id="ARBA00023125"/>
    </source>
</evidence>
<evidence type="ECO:0000313" key="6">
    <source>
        <dbReference type="Proteomes" id="UP000321606"/>
    </source>
</evidence>
<dbReference type="SMART" id="SM00342">
    <property type="entry name" value="HTH_ARAC"/>
    <property type="match status" value="1"/>
</dbReference>
<dbReference type="InterPro" id="IPR009057">
    <property type="entry name" value="Homeodomain-like_sf"/>
</dbReference>
<dbReference type="PANTHER" id="PTHR47504:SF6">
    <property type="entry name" value="ARAC-FAMILY TRANSCRIPTIONAL REGULATOR"/>
    <property type="match status" value="1"/>
</dbReference>
<gene>
    <name evidence="5" type="ORF">JCM16774_0021</name>
</gene>
<keyword evidence="1" id="KW-0805">Transcription regulation</keyword>
<dbReference type="GO" id="GO:0003700">
    <property type="term" value="F:DNA-binding transcription factor activity"/>
    <property type="evidence" value="ECO:0007669"/>
    <property type="project" value="InterPro"/>
</dbReference>
<dbReference type="RefSeq" id="WP_051411697.1">
    <property type="nucleotide sequence ID" value="NZ_AP019822.1"/>
</dbReference>
<evidence type="ECO:0000313" key="5">
    <source>
        <dbReference type="EMBL" id="BBM35116.1"/>
    </source>
</evidence>
<dbReference type="AlphaFoldDB" id="A0A510J7T1"/>
<evidence type="ECO:0000256" key="3">
    <source>
        <dbReference type="ARBA" id="ARBA00023163"/>
    </source>
</evidence>
<dbReference type="InterPro" id="IPR018060">
    <property type="entry name" value="HTH_AraC"/>
</dbReference>
<name>A0A510J7T1_9FUSO</name>
<accession>A0A510J7T1</accession>
<dbReference type="SUPFAM" id="SSF46689">
    <property type="entry name" value="Homeodomain-like"/>
    <property type="match status" value="1"/>
</dbReference>
<keyword evidence="2" id="KW-0238">DNA-binding</keyword>
<dbReference type="InterPro" id="IPR050959">
    <property type="entry name" value="MarA-like"/>
</dbReference>
<feature type="domain" description="HTH araC/xylS-type" evidence="4">
    <location>
        <begin position="4"/>
        <end position="107"/>
    </location>
</feature>
<reference evidence="5 6" key="1">
    <citation type="submission" date="2019-07" db="EMBL/GenBank/DDBJ databases">
        <title>Complete Genome Sequence of Leptotrichia goodfellowii Strain JCM 16774.</title>
        <authorList>
            <person name="Watanabe S."/>
            <person name="Cui L."/>
        </authorList>
    </citation>
    <scope>NUCLEOTIDE SEQUENCE [LARGE SCALE GENOMIC DNA]</scope>
    <source>
        <strain evidence="5 6">JCM16774</strain>
    </source>
</reference>
<dbReference type="PROSITE" id="PS01124">
    <property type="entry name" value="HTH_ARAC_FAMILY_2"/>
    <property type="match status" value="1"/>
</dbReference>
<dbReference type="GO" id="GO:0043565">
    <property type="term" value="F:sequence-specific DNA binding"/>
    <property type="evidence" value="ECO:0007669"/>
    <property type="project" value="InterPro"/>
</dbReference>
<evidence type="ECO:0000259" key="4">
    <source>
        <dbReference type="PROSITE" id="PS01124"/>
    </source>
</evidence>
<evidence type="ECO:0000256" key="1">
    <source>
        <dbReference type="ARBA" id="ARBA00023015"/>
    </source>
</evidence>
<protein>
    <submittedName>
        <fullName evidence="5">Transcriptional regulator, AraC family</fullName>
    </submittedName>
</protein>
<dbReference type="Pfam" id="PF12833">
    <property type="entry name" value="HTH_18"/>
    <property type="match status" value="1"/>
</dbReference>
<dbReference type="PANTHER" id="PTHR47504">
    <property type="entry name" value="RIGHT ORIGIN-BINDING PROTEIN"/>
    <property type="match status" value="1"/>
</dbReference>
<organism evidence="5 6">
    <name type="scientific">Pseudoleptotrichia goodfellowii</name>
    <dbReference type="NCBI Taxonomy" id="157692"/>
    <lineage>
        <taxon>Bacteria</taxon>
        <taxon>Fusobacteriati</taxon>
        <taxon>Fusobacteriota</taxon>
        <taxon>Fusobacteriia</taxon>
        <taxon>Fusobacteriales</taxon>
        <taxon>Leptotrichiaceae</taxon>
        <taxon>Pseudoleptotrichia</taxon>
    </lineage>
</organism>
<proteinExistence type="predicted"/>
<dbReference type="Proteomes" id="UP000321606">
    <property type="component" value="Chromosome"/>
</dbReference>
<dbReference type="STRING" id="714315.GCA_000516535_00023"/>
<sequence>MDIKIIAEYMREKLESYDENEKFSIKEIAEKFGYTKYEFSRKFKKETGFSAKEFVSVLKLEKSLQKLIKEDKSVILAQLESGYESSSSFSNIFRKNTGLSPREYRKNIEKLHEIVNKYKENKESSEETYYEYMKSNGKSTCTVYLKYPENYKSEMTFVGLFKTPIPNHAPVIGKAVIPKKVNNRCTFKNIPDGKYYILACSVEKNGKIFRYFDLKNCLRGKVEKQLIFPSEKEEKFEILFREAIPEDPPILINLPNLLFKVIGK</sequence>
<dbReference type="KEGG" id="lgo:JCM16774_0021"/>
<keyword evidence="3" id="KW-0804">Transcription</keyword>
<dbReference type="EMBL" id="AP019822">
    <property type="protein sequence ID" value="BBM35116.1"/>
    <property type="molecule type" value="Genomic_DNA"/>
</dbReference>